<dbReference type="EMBL" id="PKUQ01000017">
    <property type="protein sequence ID" value="PLW77249.1"/>
    <property type="molecule type" value="Genomic_DNA"/>
</dbReference>
<keyword evidence="3" id="KW-1185">Reference proteome</keyword>
<evidence type="ECO:0000259" key="1">
    <source>
        <dbReference type="Pfam" id="PF00483"/>
    </source>
</evidence>
<dbReference type="RefSeq" id="WP_101533786.1">
    <property type="nucleotide sequence ID" value="NZ_JBFHIU010000078.1"/>
</dbReference>
<dbReference type="Pfam" id="PF00483">
    <property type="entry name" value="NTP_transferase"/>
    <property type="match status" value="1"/>
</dbReference>
<dbReference type="AlphaFoldDB" id="A0A2N5XRX4"/>
<evidence type="ECO:0000313" key="2">
    <source>
        <dbReference type="EMBL" id="PLW77249.1"/>
    </source>
</evidence>
<name>A0A2N5XRX4_9HYPH</name>
<dbReference type="SUPFAM" id="SSF53448">
    <property type="entry name" value="Nucleotide-diphospho-sugar transferases"/>
    <property type="match status" value="1"/>
</dbReference>
<sequence length="239" mass="25988">MTRAIILAGGLGTRLRQVVSDVPKPMAPINGKPFLAHQMMHWKRAGIDGFVLSIGYLGEMVIDYFGDSYLGLPISYAVENTPLGTGGGLLLAIEKLDSDEPFLLLNGDTYFDVDLGQLLELHSQSDAGVTFALFRANEPDRFGGVRMTAEGRITEFRSGKAEVGQLANGGVYLIDPLVIKQVFHAAGNNISFEEDILPELFKAEIPFFGLQSHGKFVDIGVPRDFACASNIMFEQTGDT</sequence>
<dbReference type="Proteomes" id="UP000234881">
    <property type="component" value="Unassembled WGS sequence"/>
</dbReference>
<dbReference type="InterPro" id="IPR029044">
    <property type="entry name" value="Nucleotide-diphossugar_trans"/>
</dbReference>
<dbReference type="InterPro" id="IPR050486">
    <property type="entry name" value="Mannose-1P_guanyltransferase"/>
</dbReference>
<dbReference type="OrthoDB" id="9814110at2"/>
<comment type="caution">
    <text evidence="2">The sequence shown here is derived from an EMBL/GenBank/DDBJ whole genome shotgun (WGS) entry which is preliminary data.</text>
</comment>
<accession>A0A2N5XRX4</accession>
<dbReference type="Gene3D" id="3.90.550.10">
    <property type="entry name" value="Spore Coat Polysaccharide Biosynthesis Protein SpsA, Chain A"/>
    <property type="match status" value="1"/>
</dbReference>
<dbReference type="PANTHER" id="PTHR22572">
    <property type="entry name" value="SUGAR-1-PHOSPHATE GUANYL TRANSFERASE"/>
    <property type="match status" value="1"/>
</dbReference>
<gene>
    <name evidence="2" type="ORF">C0081_10510</name>
</gene>
<feature type="domain" description="Nucleotidyl transferase" evidence="1">
    <location>
        <begin position="4"/>
        <end position="230"/>
    </location>
</feature>
<evidence type="ECO:0000313" key="3">
    <source>
        <dbReference type="Proteomes" id="UP000234881"/>
    </source>
</evidence>
<dbReference type="InterPro" id="IPR005835">
    <property type="entry name" value="NTP_transferase_dom"/>
</dbReference>
<protein>
    <submittedName>
        <fullName evidence="2">Phosphohexose mutase</fullName>
    </submittedName>
</protein>
<reference evidence="2 3" key="1">
    <citation type="submission" date="2018-01" db="EMBL/GenBank/DDBJ databases">
        <title>The draft genome sequence of Cohaesibacter sp. H1304.</title>
        <authorList>
            <person name="Wang N.-N."/>
            <person name="Du Z.-J."/>
        </authorList>
    </citation>
    <scope>NUCLEOTIDE SEQUENCE [LARGE SCALE GENOMIC DNA]</scope>
    <source>
        <strain evidence="2 3">H1304</strain>
    </source>
</reference>
<organism evidence="2 3">
    <name type="scientific">Cohaesibacter celericrescens</name>
    <dbReference type="NCBI Taxonomy" id="2067669"/>
    <lineage>
        <taxon>Bacteria</taxon>
        <taxon>Pseudomonadati</taxon>
        <taxon>Pseudomonadota</taxon>
        <taxon>Alphaproteobacteria</taxon>
        <taxon>Hyphomicrobiales</taxon>
        <taxon>Cohaesibacteraceae</taxon>
    </lineage>
</organism>
<proteinExistence type="predicted"/>